<sequence>MGSFSLYKLKDSFMRRLSEPLLSLILPTGQFLSTPVERRNSNAAIFSVDSVNSGSLSAVMRRAELVDRMLSRLRSRSVSKKEAKKLIRQETSYVILRKLMHILEDSGVHMPISLDTTVTGTSASSSLKVHIANSSDCVYLPAARSNVSILDEGEPEPDENLSADLQDTETIVPEGGSGANLQERSRDFASSNYLISDIDAESLIPHLFAVIIEVENENLQLGSVRVELLSQVETEWTDQANGSIFPQREIYSIASHTWNLNLDEADYFISNVNSNDRSDKRTTSEDLAKRNVFYRLNEPLDLRNGPEIAPNSVVHDHKAGLYLFLLPIILPSNIPATVRSIHGSLKHQLSIETPIENPHLLRKGAAKATYELPMVRTPPSLANSISDKPIHISRVWNDALHYTITFPRKYISLGSEHIINVKLIPMAKNVVLKRVKFNILERTTYLSLDSREAYEYDGESNCVSKMRGLKPKDRVIPLCELRTKEKKPNYTIAEPFKSEVIKCKDNNLLNACYETSSKSQDSDEVFISSPVDVNVALPFLTSTADKVLLTSSSDLERSRSIDMTSRNNSVSKADLDLNPDVISSPVIGSLETQVIHQGSPTATSKRSNIKVNSSSFASATDINISEGSTVASKALSPDSNFKHIQISHRLQVAFRVSKPDMKDRGRIHHYEIVVDTPLVLLSSKCNEASVQLPHYEAQSAALETMPMADRDVSFRIPQYNNNGVSIRQLSFEDEERLPSFEEAVSGTPSPRRKLSVSSDNQVPSFNLDTFKDPAPAYNSRAPSYRARPSLSPLSYDRVGANERAMHSRQQSSTSSSDLSSFELSGMSRGGTLSSLESLLEQPVNKVSIDTALCENFQGMNCHT</sequence>
<feature type="domain" description="Arrestin C-terminal-like" evidence="2">
    <location>
        <begin position="396"/>
        <end position="685"/>
    </location>
</feature>
<protein>
    <recommendedName>
        <fullName evidence="2">Arrestin C-terminal-like domain-containing protein</fullName>
    </recommendedName>
</protein>
<dbReference type="KEGG" id="asau:88172895"/>
<dbReference type="PANTHER" id="PTHR11188">
    <property type="entry name" value="ARRESTIN DOMAIN CONTAINING PROTEIN"/>
    <property type="match status" value="1"/>
</dbReference>
<dbReference type="GeneID" id="88172895"/>
<name>A0AAX4H9A6_9ASCO</name>
<dbReference type="Proteomes" id="UP001338582">
    <property type="component" value="Chromosome 2"/>
</dbReference>
<evidence type="ECO:0000313" key="4">
    <source>
        <dbReference type="Proteomes" id="UP001338582"/>
    </source>
</evidence>
<gene>
    <name evidence="3" type="ORF">PUMCH_001830</name>
</gene>
<evidence type="ECO:0000259" key="2">
    <source>
        <dbReference type="SMART" id="SM01017"/>
    </source>
</evidence>
<dbReference type="AlphaFoldDB" id="A0AAX4H9A6"/>
<reference evidence="3 4" key="1">
    <citation type="submission" date="2023-10" db="EMBL/GenBank/DDBJ databases">
        <title>Draft Genome Sequence of Candida saopaulonensis from a very Premature Infant with Sepsis.</title>
        <authorList>
            <person name="Ning Y."/>
            <person name="Dai R."/>
            <person name="Xiao M."/>
            <person name="Xu Y."/>
            <person name="Yan Q."/>
            <person name="Zhang L."/>
        </authorList>
    </citation>
    <scope>NUCLEOTIDE SEQUENCE [LARGE SCALE GENOMIC DNA]</scope>
    <source>
        <strain evidence="3 4">19XY460</strain>
    </source>
</reference>
<dbReference type="SMART" id="SM01017">
    <property type="entry name" value="Arrestin_C"/>
    <property type="match status" value="1"/>
</dbReference>
<dbReference type="EMBL" id="CP138895">
    <property type="protein sequence ID" value="WPK24552.1"/>
    <property type="molecule type" value="Genomic_DNA"/>
</dbReference>
<accession>A0AAX4H9A6</accession>
<dbReference type="GO" id="GO:0030674">
    <property type="term" value="F:protein-macromolecule adaptor activity"/>
    <property type="evidence" value="ECO:0007669"/>
    <property type="project" value="TreeGrafter"/>
</dbReference>
<dbReference type="InterPro" id="IPR050357">
    <property type="entry name" value="Arrestin_domain-protein"/>
</dbReference>
<proteinExistence type="predicted"/>
<organism evidence="3 4">
    <name type="scientific">Australozyma saopauloensis</name>
    <dbReference type="NCBI Taxonomy" id="291208"/>
    <lineage>
        <taxon>Eukaryota</taxon>
        <taxon>Fungi</taxon>
        <taxon>Dikarya</taxon>
        <taxon>Ascomycota</taxon>
        <taxon>Saccharomycotina</taxon>
        <taxon>Pichiomycetes</taxon>
        <taxon>Metschnikowiaceae</taxon>
        <taxon>Australozyma</taxon>
    </lineage>
</organism>
<feature type="compositionally biased region" description="Low complexity" evidence="1">
    <location>
        <begin position="807"/>
        <end position="822"/>
    </location>
</feature>
<dbReference type="GO" id="GO:0031625">
    <property type="term" value="F:ubiquitin protein ligase binding"/>
    <property type="evidence" value="ECO:0007669"/>
    <property type="project" value="TreeGrafter"/>
</dbReference>
<dbReference type="InterPro" id="IPR011022">
    <property type="entry name" value="Arrestin_C-like"/>
</dbReference>
<dbReference type="GO" id="GO:0005886">
    <property type="term" value="C:plasma membrane"/>
    <property type="evidence" value="ECO:0007669"/>
    <property type="project" value="TreeGrafter"/>
</dbReference>
<dbReference type="RefSeq" id="XP_062876935.1">
    <property type="nucleotide sequence ID" value="XM_063020865.1"/>
</dbReference>
<keyword evidence="4" id="KW-1185">Reference proteome</keyword>
<evidence type="ECO:0000256" key="1">
    <source>
        <dbReference type="SAM" id="MobiDB-lite"/>
    </source>
</evidence>
<dbReference type="GO" id="GO:0005829">
    <property type="term" value="C:cytosol"/>
    <property type="evidence" value="ECO:0007669"/>
    <property type="project" value="TreeGrafter"/>
</dbReference>
<evidence type="ECO:0000313" key="3">
    <source>
        <dbReference type="EMBL" id="WPK24552.1"/>
    </source>
</evidence>
<dbReference type="GO" id="GO:0070086">
    <property type="term" value="P:ubiquitin-dependent endocytosis"/>
    <property type="evidence" value="ECO:0007669"/>
    <property type="project" value="TreeGrafter"/>
</dbReference>
<feature type="region of interest" description="Disordered" evidence="1">
    <location>
        <begin position="739"/>
        <end position="822"/>
    </location>
</feature>
<dbReference type="PANTHER" id="PTHR11188:SF17">
    <property type="entry name" value="FI21816P1"/>
    <property type="match status" value="1"/>
</dbReference>
<feature type="compositionally biased region" description="Polar residues" evidence="1">
    <location>
        <begin position="755"/>
        <end position="767"/>
    </location>
</feature>